<keyword evidence="4" id="KW-0964">Secreted</keyword>
<name>A0A9P8AKK2_9ASCO</name>
<sequence>MSRAVLALLLLVINITIAAPIKRDVVYVIATTTVDMQYSQFAALQPTSQIIPTLPVTPTPVVTPSPAATPNIPATSVAESTKGGSFWQQLQQLLGFGESDSSSSAVATPTPVAPNTNAPATVANGRTNGQGHLATVIDTQVVYVTATLSSSAATLLPAVSTGGPSTSVSISVSGPSTSVSISVSGPSTSVSISVSGPSTSVSISVSGSPTSVPISLSAPVISQPAPGGATASSTVETGTSTSTGGSSNGNNNNSSSSSSGGIISIDAAQKVAQEAKGISYSPYTNSGSCKSLSDVTHDFQILQHYSEIRLYSTDCSAIENLLLLMTSGQSLFLGIYNIDTHTITTGLQTIKTAVEGSSLGWNAVNTISIGNERVNNGWSTPADMQTAVNTAKSWLKSNAPNYTGPVVTVDTLVATVNNPQLCQVSDYIAVNCHPFWDGGVEPSNAGPWLQEQILHLRSVCGSSKRILITETGWPTKGDTFGICVPSQENQNLAISSINSVLANDVYMFTTYNDFWKQPGPSNVEQYWGIYGNPAT</sequence>
<dbReference type="PANTHER" id="PTHR16631">
    <property type="entry name" value="GLUCAN 1,3-BETA-GLUCOSIDASE"/>
    <property type="match status" value="1"/>
</dbReference>
<dbReference type="InterPro" id="IPR050732">
    <property type="entry name" value="Beta-glucan_modifiers"/>
</dbReference>
<comment type="similarity">
    <text evidence="2">Belongs to the glycosyl hydrolase 17 family.</text>
</comment>
<keyword evidence="8" id="KW-0326">Glycosidase</keyword>
<gene>
    <name evidence="12" type="ORF">KQ657_000013</name>
</gene>
<comment type="caution">
    <text evidence="12">The sequence shown here is derived from an EMBL/GenBank/DDBJ whole genome shotgun (WGS) entry which is preliminary data.</text>
</comment>
<evidence type="ECO:0000313" key="12">
    <source>
        <dbReference type="EMBL" id="KAG7196007.1"/>
    </source>
</evidence>
<keyword evidence="7" id="KW-0325">Glycoprotein</keyword>
<keyword evidence="9" id="KW-0961">Cell wall biogenesis/degradation</keyword>
<evidence type="ECO:0000256" key="5">
    <source>
        <dbReference type="ARBA" id="ARBA00022729"/>
    </source>
</evidence>
<evidence type="ECO:0000256" key="10">
    <source>
        <dbReference type="SAM" id="MobiDB-lite"/>
    </source>
</evidence>
<evidence type="ECO:0000256" key="6">
    <source>
        <dbReference type="ARBA" id="ARBA00022801"/>
    </source>
</evidence>
<dbReference type="EMBL" id="JAHMUF010000001">
    <property type="protein sequence ID" value="KAG7196007.1"/>
    <property type="molecule type" value="Genomic_DNA"/>
</dbReference>
<reference evidence="12" key="1">
    <citation type="submission" date="2021-03" db="EMBL/GenBank/DDBJ databases">
        <authorList>
            <person name="Palmer J.M."/>
        </authorList>
    </citation>
    <scope>NUCLEOTIDE SEQUENCE</scope>
    <source>
        <strain evidence="12">ARV_011</strain>
    </source>
</reference>
<dbReference type="AlphaFoldDB" id="A0A9P8AKK2"/>
<evidence type="ECO:0000313" key="13">
    <source>
        <dbReference type="Proteomes" id="UP000790833"/>
    </source>
</evidence>
<accession>A0A9P8AKK2</accession>
<feature type="compositionally biased region" description="Low complexity" evidence="10">
    <location>
        <begin position="101"/>
        <end position="123"/>
    </location>
</feature>
<dbReference type="SUPFAM" id="SSF51445">
    <property type="entry name" value="(Trans)glycosidases"/>
    <property type="match status" value="1"/>
</dbReference>
<evidence type="ECO:0000256" key="3">
    <source>
        <dbReference type="ARBA" id="ARBA00022512"/>
    </source>
</evidence>
<evidence type="ECO:0000256" key="1">
    <source>
        <dbReference type="ARBA" id="ARBA00004191"/>
    </source>
</evidence>
<dbReference type="FunFam" id="3.20.20.80:FF:000111">
    <property type="entry name" value="Soluble cell wall protein"/>
    <property type="match status" value="1"/>
</dbReference>
<dbReference type="PANTHER" id="PTHR16631:SF14">
    <property type="entry name" value="FAMILY 17 GLUCOSIDASE SCW10-RELATED"/>
    <property type="match status" value="1"/>
</dbReference>
<organism evidence="12 13">
    <name type="scientific">Scheffersomyces spartinae</name>
    <dbReference type="NCBI Taxonomy" id="45513"/>
    <lineage>
        <taxon>Eukaryota</taxon>
        <taxon>Fungi</taxon>
        <taxon>Dikarya</taxon>
        <taxon>Ascomycota</taxon>
        <taxon>Saccharomycotina</taxon>
        <taxon>Pichiomycetes</taxon>
        <taxon>Debaryomycetaceae</taxon>
        <taxon>Scheffersomyces</taxon>
    </lineage>
</organism>
<evidence type="ECO:0000256" key="11">
    <source>
        <dbReference type="SAM" id="SignalP"/>
    </source>
</evidence>
<evidence type="ECO:0000256" key="4">
    <source>
        <dbReference type="ARBA" id="ARBA00022525"/>
    </source>
</evidence>
<feature type="region of interest" description="Disordered" evidence="10">
    <location>
        <begin position="157"/>
        <end position="206"/>
    </location>
</feature>
<dbReference type="Gene3D" id="3.20.20.80">
    <property type="entry name" value="Glycosidases"/>
    <property type="match status" value="1"/>
</dbReference>
<evidence type="ECO:0000256" key="7">
    <source>
        <dbReference type="ARBA" id="ARBA00023180"/>
    </source>
</evidence>
<evidence type="ECO:0000256" key="8">
    <source>
        <dbReference type="ARBA" id="ARBA00023295"/>
    </source>
</evidence>
<proteinExistence type="inferred from homology"/>
<feature type="region of interest" description="Disordered" evidence="10">
    <location>
        <begin position="223"/>
        <end position="259"/>
    </location>
</feature>
<dbReference type="RefSeq" id="XP_043051552.1">
    <property type="nucleotide sequence ID" value="XM_043190875.1"/>
</dbReference>
<keyword evidence="3" id="KW-0134">Cell wall</keyword>
<feature type="region of interest" description="Disordered" evidence="10">
    <location>
        <begin position="100"/>
        <end position="123"/>
    </location>
</feature>
<feature type="compositionally biased region" description="Low complexity" evidence="10">
    <location>
        <begin position="227"/>
        <end position="259"/>
    </location>
</feature>
<dbReference type="InterPro" id="IPR000490">
    <property type="entry name" value="Glyco_hydro_17"/>
</dbReference>
<evidence type="ECO:0000256" key="2">
    <source>
        <dbReference type="ARBA" id="ARBA00008773"/>
    </source>
</evidence>
<dbReference type="PROSITE" id="PS00587">
    <property type="entry name" value="GLYCOSYL_HYDROL_F17"/>
    <property type="match status" value="1"/>
</dbReference>
<dbReference type="GO" id="GO:0005576">
    <property type="term" value="C:extracellular region"/>
    <property type="evidence" value="ECO:0007669"/>
    <property type="project" value="TreeGrafter"/>
</dbReference>
<dbReference type="GO" id="GO:0071555">
    <property type="term" value="P:cell wall organization"/>
    <property type="evidence" value="ECO:0007669"/>
    <property type="project" value="UniProtKB-KW"/>
</dbReference>
<dbReference type="GO" id="GO:0005975">
    <property type="term" value="P:carbohydrate metabolic process"/>
    <property type="evidence" value="ECO:0007669"/>
    <property type="project" value="InterPro"/>
</dbReference>
<dbReference type="GO" id="GO:0042973">
    <property type="term" value="F:glucan endo-1,3-beta-D-glucosidase activity"/>
    <property type="evidence" value="ECO:0007669"/>
    <property type="project" value="TreeGrafter"/>
</dbReference>
<dbReference type="InterPro" id="IPR017853">
    <property type="entry name" value="GH"/>
</dbReference>
<dbReference type="GO" id="GO:0009986">
    <property type="term" value="C:cell surface"/>
    <property type="evidence" value="ECO:0007669"/>
    <property type="project" value="TreeGrafter"/>
</dbReference>
<dbReference type="GeneID" id="66113387"/>
<keyword evidence="13" id="KW-1185">Reference proteome</keyword>
<feature type="chain" id="PRO_5040154371" evidence="11">
    <location>
        <begin position="19"/>
        <end position="535"/>
    </location>
</feature>
<dbReference type="OrthoDB" id="941679at2759"/>
<protein>
    <submittedName>
        <fullName evidence="12">Uncharacterized protein</fullName>
    </submittedName>
</protein>
<feature type="signal peptide" evidence="11">
    <location>
        <begin position="1"/>
        <end position="18"/>
    </location>
</feature>
<dbReference type="Proteomes" id="UP000790833">
    <property type="component" value="Unassembled WGS sequence"/>
</dbReference>
<dbReference type="GO" id="GO:0009277">
    <property type="term" value="C:fungal-type cell wall"/>
    <property type="evidence" value="ECO:0007669"/>
    <property type="project" value="TreeGrafter"/>
</dbReference>
<keyword evidence="5 11" id="KW-0732">Signal</keyword>
<keyword evidence="6" id="KW-0378">Hydrolase</keyword>
<comment type="subcellular location">
    <subcellularLocation>
        <location evidence="1">Secreted</location>
        <location evidence="1">Cell wall</location>
    </subcellularLocation>
</comment>
<evidence type="ECO:0000256" key="9">
    <source>
        <dbReference type="ARBA" id="ARBA00023316"/>
    </source>
</evidence>